<keyword evidence="2" id="KW-1185">Reference proteome</keyword>
<proteinExistence type="predicted"/>
<sequence length="424" mass="46932">MMHLRDHGMDDVEDLVLAACLAEQCLDSQCEGSRAPWMYSLFKGAPAYPRFADAIVAAIPHSLRDTDGDHLRALAGLMARDGDAQAADALRSFVWSQDFSGLYIIGASELTAIDGMPAVVEMARRLGTVIRQDADACVEMLGLLIDKALVFDTVMSQLSGLAAGDEAIAAYVAEQERDYARFARYDNAHAARAAGAQIRARRFMRNNPIEAILAAASCKSSQQYQFRKFGALACQDDLDRVLERLRVERDPDACEKLLNVFYRAELTHLDDRIWELASHSERGVRDAAEVVISRLSDPRLRELARQRVCDPAFSSESAGELALFDRNYGPGDETLILAALERQPVDDDAEAYDLGYSAVQLCTEARSPVLAGVALWVYRTCPCTICRLHAVEMLLEWDCLPAHIAAECRYDASDQLRALMHKIP</sequence>
<evidence type="ECO:0000313" key="2">
    <source>
        <dbReference type="Proteomes" id="UP000609726"/>
    </source>
</evidence>
<dbReference type="Proteomes" id="UP000609726">
    <property type="component" value="Unassembled WGS sequence"/>
</dbReference>
<protein>
    <submittedName>
        <fullName evidence="1">Uncharacterized protein</fullName>
    </submittedName>
</protein>
<evidence type="ECO:0000313" key="1">
    <source>
        <dbReference type="EMBL" id="NHZ87747.1"/>
    </source>
</evidence>
<name>A0ABX0NLR3_9BURK</name>
<dbReference type="EMBL" id="WHJH01000001">
    <property type="protein sequence ID" value="NHZ87747.1"/>
    <property type="molecule type" value="Genomic_DNA"/>
</dbReference>
<gene>
    <name evidence="1" type="ORF">F2P45_01675</name>
</gene>
<comment type="caution">
    <text evidence="1">The sequence shown here is derived from an EMBL/GenBank/DDBJ whole genome shotgun (WGS) entry which is preliminary data.</text>
</comment>
<accession>A0ABX0NLR3</accession>
<organism evidence="1 2">
    <name type="scientific">Massilia mucilaginosa</name>
    <dbReference type="NCBI Taxonomy" id="2609282"/>
    <lineage>
        <taxon>Bacteria</taxon>
        <taxon>Pseudomonadati</taxon>
        <taxon>Pseudomonadota</taxon>
        <taxon>Betaproteobacteria</taxon>
        <taxon>Burkholderiales</taxon>
        <taxon>Oxalobacteraceae</taxon>
        <taxon>Telluria group</taxon>
        <taxon>Massilia</taxon>
    </lineage>
</organism>
<reference evidence="1 2" key="1">
    <citation type="submission" date="2019-10" db="EMBL/GenBank/DDBJ databases">
        <title>Taxonomy of Antarctic Massilia spp.: description of Massilia rubra sp. nov., Massilia aquatica sp. nov., Massilia mucilaginosa sp. nov., Massilia frigida sp. nov. isolated from streams, lakes and regoliths.</title>
        <authorList>
            <person name="Holochova P."/>
            <person name="Sedlacek I."/>
            <person name="Kralova S."/>
            <person name="Maslanova I."/>
            <person name="Busse H.-J."/>
            <person name="Stankova E."/>
            <person name="Vrbovska V."/>
            <person name="Kovarovic V."/>
            <person name="Bartak M."/>
            <person name="Svec P."/>
            <person name="Pantucek R."/>
        </authorList>
    </citation>
    <scope>NUCLEOTIDE SEQUENCE [LARGE SCALE GENOMIC DNA]</scope>
    <source>
        <strain evidence="1 2">CCM 8733</strain>
    </source>
</reference>
<dbReference type="RefSeq" id="WP_166870036.1">
    <property type="nucleotide sequence ID" value="NZ_WHJH01000001.1"/>
</dbReference>